<keyword evidence="2" id="KW-1185">Reference proteome</keyword>
<dbReference type="AlphaFoldDB" id="E4T5X1"/>
<dbReference type="RefSeq" id="WP_013445484.1">
    <property type="nucleotide sequence ID" value="NC_014734.1"/>
</dbReference>
<accession>E4T5X1</accession>
<dbReference type="HOGENOM" id="CLU_896718_0_0_10"/>
<name>E4T5X1_PALPW</name>
<dbReference type="KEGG" id="ppn:Palpr_1978"/>
<protein>
    <submittedName>
        <fullName evidence="1">Uncharacterized protein</fullName>
    </submittedName>
</protein>
<dbReference type="STRING" id="694427.Palpr_1978"/>
<sequence>MKKVEIISLDSNLATKQITNEEYNSVELLVNEIVIKTYDFLEIIVAKRFLPENNQYIIDLFHNFIGLFKLLPNKNNLILKSDLFELNNALLYLIEIVTENRRMIFEMAEDGIYNTINANTLIDCKRDYSRSIVKSNMSNDVRILIKHMNVQLELLIDMDRTKQIKINQPEIIDITTIKTKQPLSFSELFISPYSENVDLLLEKLQTIGLTKTDNCWREWEIGKIEKNETSKLYFYLKRNNVLSEYNTATALKCFNEKFGVEVYDDKRMHNTERFASLRTLTNAEKSATKPKLLNQFDSVFQKWNKELELK</sequence>
<reference evidence="1 2" key="2">
    <citation type="journal article" date="2011" name="Stand. Genomic Sci.">
        <title>Complete genome sequence of Paludibacter propionicigenes type strain (WB4).</title>
        <authorList>
            <person name="Gronow S."/>
            <person name="Munk C."/>
            <person name="Lapidus A."/>
            <person name="Nolan M."/>
            <person name="Lucas S."/>
            <person name="Hammon N."/>
            <person name="Deshpande S."/>
            <person name="Cheng J.F."/>
            <person name="Tapia R."/>
            <person name="Han C."/>
            <person name="Goodwin L."/>
            <person name="Pitluck S."/>
            <person name="Liolios K."/>
            <person name="Ivanova N."/>
            <person name="Mavromatis K."/>
            <person name="Mikhailova N."/>
            <person name="Pati A."/>
            <person name="Chen A."/>
            <person name="Palaniappan K."/>
            <person name="Land M."/>
            <person name="Hauser L."/>
            <person name="Chang Y.J."/>
            <person name="Jeffries C.D."/>
            <person name="Brambilla E."/>
            <person name="Rohde M."/>
            <person name="Goker M."/>
            <person name="Detter J.C."/>
            <person name="Woyke T."/>
            <person name="Bristow J."/>
            <person name="Eisen J.A."/>
            <person name="Markowitz V."/>
            <person name="Hugenholtz P."/>
            <person name="Kyrpides N.C."/>
            <person name="Klenk H.P."/>
        </authorList>
    </citation>
    <scope>NUCLEOTIDE SEQUENCE [LARGE SCALE GENOMIC DNA]</scope>
    <source>
        <strain evidence="2">DSM 17365 / JCM 13257 / WB4</strain>
    </source>
</reference>
<dbReference type="Proteomes" id="UP000008718">
    <property type="component" value="Chromosome"/>
</dbReference>
<reference key="1">
    <citation type="submission" date="2010-11" db="EMBL/GenBank/DDBJ databases">
        <title>The complete genome of Paludibacter propionicigenes DSM 17365.</title>
        <authorList>
            <consortium name="US DOE Joint Genome Institute (JGI-PGF)"/>
            <person name="Lucas S."/>
            <person name="Copeland A."/>
            <person name="Lapidus A."/>
            <person name="Bruce D."/>
            <person name="Goodwin L."/>
            <person name="Pitluck S."/>
            <person name="Kyrpides N."/>
            <person name="Mavromatis K."/>
            <person name="Ivanova N."/>
            <person name="Munk A.C."/>
            <person name="Brettin T."/>
            <person name="Detter J.C."/>
            <person name="Han C."/>
            <person name="Tapia R."/>
            <person name="Land M."/>
            <person name="Hauser L."/>
            <person name="Markowitz V."/>
            <person name="Cheng J.-F."/>
            <person name="Hugenholtz P."/>
            <person name="Woyke T."/>
            <person name="Wu D."/>
            <person name="Gronow S."/>
            <person name="Wellnitz S."/>
            <person name="Brambilla E."/>
            <person name="Klenk H.-P."/>
            <person name="Eisen J.A."/>
        </authorList>
    </citation>
    <scope>NUCLEOTIDE SEQUENCE</scope>
    <source>
        <strain>WB4</strain>
    </source>
</reference>
<dbReference type="EMBL" id="CP002345">
    <property type="protein sequence ID" value="ADQ80115.1"/>
    <property type="molecule type" value="Genomic_DNA"/>
</dbReference>
<gene>
    <name evidence="1" type="ordered locus">Palpr_1978</name>
</gene>
<evidence type="ECO:0000313" key="1">
    <source>
        <dbReference type="EMBL" id="ADQ80115.1"/>
    </source>
</evidence>
<evidence type="ECO:0000313" key="2">
    <source>
        <dbReference type="Proteomes" id="UP000008718"/>
    </source>
</evidence>
<proteinExistence type="predicted"/>
<organism evidence="1 2">
    <name type="scientific">Paludibacter propionicigenes (strain DSM 17365 / JCM 13257 / WB4)</name>
    <dbReference type="NCBI Taxonomy" id="694427"/>
    <lineage>
        <taxon>Bacteria</taxon>
        <taxon>Pseudomonadati</taxon>
        <taxon>Bacteroidota</taxon>
        <taxon>Bacteroidia</taxon>
        <taxon>Bacteroidales</taxon>
        <taxon>Paludibacteraceae</taxon>
        <taxon>Paludibacter</taxon>
    </lineage>
</organism>